<accession>A0A0R0C1L7</accession>
<keyword evidence="2" id="KW-1185">Reference proteome</keyword>
<dbReference type="OrthoDB" id="8815788at2"/>
<dbReference type="PATRIC" id="fig|405446.3.peg.3336"/>
<dbReference type="AlphaFoldDB" id="A0A0R0C1L7"/>
<protein>
    <submittedName>
        <fullName evidence="1">Uncharacterized protein</fullName>
    </submittedName>
</protein>
<dbReference type="RefSeq" id="WP_057630207.1">
    <property type="nucleotide sequence ID" value="NZ_LDJJ01000069.1"/>
</dbReference>
<organism evidence="1 2">
    <name type="scientific">Stenotrophomonas terrae</name>
    <dbReference type="NCBI Taxonomy" id="405446"/>
    <lineage>
        <taxon>Bacteria</taxon>
        <taxon>Pseudomonadati</taxon>
        <taxon>Pseudomonadota</taxon>
        <taxon>Gammaproteobacteria</taxon>
        <taxon>Lysobacterales</taxon>
        <taxon>Lysobacteraceae</taxon>
        <taxon>Stenotrophomonas</taxon>
    </lineage>
</organism>
<evidence type="ECO:0000313" key="1">
    <source>
        <dbReference type="EMBL" id="KRG63820.1"/>
    </source>
</evidence>
<dbReference type="Proteomes" id="UP000051863">
    <property type="component" value="Unassembled WGS sequence"/>
</dbReference>
<gene>
    <name evidence="1" type="ORF">ABB27_17235</name>
</gene>
<sequence>MRHQSARELLDSAPLDSRSILKVVRPLVRSRNDYSQATLDELPSELSRFGISTAKHLRLLMKKHRRALLVDEKIRMSRAETLWLHQEIGPLGLDMFSEKSWYAIPGLVRQAMELEFGEKAAIYVTEQKT</sequence>
<evidence type="ECO:0000313" key="2">
    <source>
        <dbReference type="Proteomes" id="UP000051863"/>
    </source>
</evidence>
<comment type="caution">
    <text evidence="1">The sequence shown here is derived from an EMBL/GenBank/DDBJ whole genome shotgun (WGS) entry which is preliminary data.</text>
</comment>
<name>A0A0R0C1L7_9GAMM</name>
<reference evidence="1 2" key="1">
    <citation type="submission" date="2015-05" db="EMBL/GenBank/DDBJ databases">
        <title>Genome sequencing and analysis of members of genus Stenotrophomonas.</title>
        <authorList>
            <person name="Patil P.P."/>
            <person name="Midha S."/>
            <person name="Patil P.B."/>
        </authorList>
    </citation>
    <scope>NUCLEOTIDE SEQUENCE [LARGE SCALE GENOMIC DNA]</scope>
    <source>
        <strain evidence="1 2">DSM 18941</strain>
    </source>
</reference>
<proteinExistence type="predicted"/>
<dbReference type="EMBL" id="LDJJ01000069">
    <property type="protein sequence ID" value="KRG63820.1"/>
    <property type="molecule type" value="Genomic_DNA"/>
</dbReference>